<dbReference type="Proteomes" id="UP001152658">
    <property type="component" value="Unassembled WGS sequence"/>
</dbReference>
<evidence type="ECO:0000313" key="2">
    <source>
        <dbReference type="Proteomes" id="UP001152658"/>
    </source>
</evidence>
<protein>
    <submittedName>
        <fullName evidence="1">Uncharacterized protein</fullName>
    </submittedName>
</protein>
<reference evidence="1" key="1">
    <citation type="submission" date="2022-06" db="EMBL/GenBank/DDBJ databases">
        <authorList>
            <person name="Goudenege D."/>
            <person name="Le Roux F."/>
        </authorList>
    </citation>
    <scope>NUCLEOTIDE SEQUENCE</scope>
    <source>
        <strain evidence="1">12-063</strain>
    </source>
</reference>
<proteinExistence type="predicted"/>
<gene>
    <name evidence="1" type="ORF">VAE063_950018</name>
</gene>
<evidence type="ECO:0000313" key="1">
    <source>
        <dbReference type="EMBL" id="CAH8231430.1"/>
    </source>
</evidence>
<sequence>MSGLVRFMRDYDNMIYCESMSRFSILGNKANQFTHFFTYDRRNF</sequence>
<accession>A0ABN8TS24</accession>
<name>A0ABN8TS24_9VIBR</name>
<keyword evidence="2" id="KW-1185">Reference proteome</keyword>
<organism evidence="1 2">
    <name type="scientific">Vibrio aestuarianus</name>
    <dbReference type="NCBI Taxonomy" id="28171"/>
    <lineage>
        <taxon>Bacteria</taxon>
        <taxon>Pseudomonadati</taxon>
        <taxon>Pseudomonadota</taxon>
        <taxon>Gammaproteobacteria</taxon>
        <taxon>Vibrionales</taxon>
        <taxon>Vibrionaceae</taxon>
        <taxon>Vibrio</taxon>
    </lineage>
</organism>
<comment type="caution">
    <text evidence="1">The sequence shown here is derived from an EMBL/GenBank/DDBJ whole genome shotgun (WGS) entry which is preliminary data.</text>
</comment>
<dbReference type="EMBL" id="CALYLK010000136">
    <property type="protein sequence ID" value="CAH8231430.1"/>
    <property type="molecule type" value="Genomic_DNA"/>
</dbReference>